<name>A0A2X4T7L9_SALER</name>
<dbReference type="AlphaFoldDB" id="A0A2X4T7L9"/>
<protein>
    <recommendedName>
        <fullName evidence="3">IS66 family insertion sequence element accessory protein TnpB</fullName>
    </recommendedName>
</protein>
<proteinExistence type="predicted"/>
<sequence>MTTHHTTTQKAQHVRDWRASGLTRLQYCRLHGLSSHAFHKWLRLPYDGVSVTDNPVLLPVCILPSPEPAPPDSLITLHLPGGYRIDCLPAQLPDVLRAVKHAEA</sequence>
<evidence type="ECO:0000313" key="1">
    <source>
        <dbReference type="EMBL" id="SQI23186.1"/>
    </source>
</evidence>
<evidence type="ECO:0008006" key="3">
    <source>
        <dbReference type="Google" id="ProtNLM"/>
    </source>
</evidence>
<keyword evidence="2" id="KW-1185">Reference proteome</keyword>
<accession>A0A2X4T7L9</accession>
<organism evidence="1 2">
    <name type="scientific">Salmonella enterica subsp. arizonae</name>
    <dbReference type="NCBI Taxonomy" id="59203"/>
    <lineage>
        <taxon>Bacteria</taxon>
        <taxon>Pseudomonadati</taxon>
        <taxon>Pseudomonadota</taxon>
        <taxon>Gammaproteobacteria</taxon>
        <taxon>Enterobacterales</taxon>
        <taxon>Enterobacteriaceae</taxon>
        <taxon>Salmonella</taxon>
    </lineage>
</organism>
<reference evidence="1 2" key="1">
    <citation type="submission" date="2018-06" db="EMBL/GenBank/DDBJ databases">
        <authorList>
            <consortium name="Pathogen Informatics"/>
            <person name="Doyle S."/>
        </authorList>
    </citation>
    <scope>NUCLEOTIDE SEQUENCE [LARGE SCALE GENOMIC DNA]</scope>
    <source>
        <strain evidence="1 2">NCTC7307</strain>
    </source>
</reference>
<gene>
    <name evidence="1" type="ORF">NCTC7307_02236</name>
</gene>
<dbReference type="EMBL" id="LS483466">
    <property type="protein sequence ID" value="SQI23186.1"/>
    <property type="molecule type" value="Genomic_DNA"/>
</dbReference>
<dbReference type="NCBIfam" id="NF047593">
    <property type="entry name" value="IS66_ISAeme5_TnpA"/>
    <property type="match status" value="1"/>
</dbReference>
<evidence type="ECO:0000313" key="2">
    <source>
        <dbReference type="Proteomes" id="UP000248731"/>
    </source>
</evidence>
<dbReference type="Proteomes" id="UP000248731">
    <property type="component" value="Chromosome 1"/>
</dbReference>